<keyword evidence="1" id="KW-0472">Membrane</keyword>
<evidence type="ECO:0000256" key="1">
    <source>
        <dbReference type="SAM" id="Phobius"/>
    </source>
</evidence>
<name>A0A3L8D962_OOCBI</name>
<evidence type="ECO:0000313" key="3">
    <source>
        <dbReference type="Proteomes" id="UP000279307"/>
    </source>
</evidence>
<comment type="caution">
    <text evidence="2">The sequence shown here is derived from an EMBL/GenBank/DDBJ whole genome shotgun (WGS) entry which is preliminary data.</text>
</comment>
<accession>A0A3L8D962</accession>
<dbReference type="Proteomes" id="UP000279307">
    <property type="component" value="Chromosome 11"/>
</dbReference>
<evidence type="ECO:0000313" key="2">
    <source>
        <dbReference type="EMBL" id="RLU16448.1"/>
    </source>
</evidence>
<keyword evidence="1" id="KW-1133">Transmembrane helix</keyword>
<feature type="transmembrane region" description="Helical" evidence="1">
    <location>
        <begin position="25"/>
        <end position="44"/>
    </location>
</feature>
<keyword evidence="1" id="KW-0812">Transmembrane</keyword>
<organism evidence="2 3">
    <name type="scientific">Ooceraea biroi</name>
    <name type="common">Clonal raider ant</name>
    <name type="synonym">Cerapachys biroi</name>
    <dbReference type="NCBI Taxonomy" id="2015173"/>
    <lineage>
        <taxon>Eukaryota</taxon>
        <taxon>Metazoa</taxon>
        <taxon>Ecdysozoa</taxon>
        <taxon>Arthropoda</taxon>
        <taxon>Hexapoda</taxon>
        <taxon>Insecta</taxon>
        <taxon>Pterygota</taxon>
        <taxon>Neoptera</taxon>
        <taxon>Endopterygota</taxon>
        <taxon>Hymenoptera</taxon>
        <taxon>Apocrita</taxon>
        <taxon>Aculeata</taxon>
        <taxon>Formicoidea</taxon>
        <taxon>Formicidae</taxon>
        <taxon>Dorylinae</taxon>
        <taxon>Ooceraea</taxon>
    </lineage>
</organism>
<sequence>MFRNFSKWLGITNEHQARNAKAKFAIIYAFIGWNCFAVCFYKIIKEQLPDDRIERRKAYKSLIGASENTHVYEIKGLTLEKDFEAKYSAMTVEKDTGCGKIDENL</sequence>
<dbReference type="EMBL" id="QOIP01000011">
    <property type="protein sequence ID" value="RLU16448.1"/>
    <property type="molecule type" value="Genomic_DNA"/>
</dbReference>
<protein>
    <submittedName>
        <fullName evidence="2">Uncharacterized protein</fullName>
    </submittedName>
</protein>
<proteinExistence type="predicted"/>
<gene>
    <name evidence="2" type="ORF">DMN91_010516</name>
</gene>
<dbReference type="AlphaFoldDB" id="A0A3L8D962"/>
<reference evidence="2 3" key="1">
    <citation type="journal article" date="2018" name="Genome Res.">
        <title>The genomic architecture and molecular evolution of ant odorant receptors.</title>
        <authorList>
            <person name="McKenzie S.K."/>
            <person name="Kronauer D.J.C."/>
        </authorList>
    </citation>
    <scope>NUCLEOTIDE SEQUENCE [LARGE SCALE GENOMIC DNA]</scope>
    <source>
        <strain evidence="2">Clonal line C1</strain>
    </source>
</reference>